<protein>
    <submittedName>
        <fullName evidence="8">Uncharacterized protein</fullName>
    </submittedName>
</protein>
<comment type="caution">
    <text evidence="8">The sequence shown here is derived from an EMBL/GenBank/DDBJ whole genome shotgun (WGS) entry which is preliminary data.</text>
</comment>
<dbReference type="InterPro" id="IPR006201">
    <property type="entry name" value="Neur_channel"/>
</dbReference>
<dbReference type="EMBL" id="JAODUO010000030">
    <property type="protein sequence ID" value="KAK2192427.1"/>
    <property type="molecule type" value="Genomic_DNA"/>
</dbReference>
<dbReference type="AlphaFoldDB" id="A0AAD9PCV6"/>
<evidence type="ECO:0000313" key="8">
    <source>
        <dbReference type="EMBL" id="KAK2192427.1"/>
    </source>
</evidence>
<evidence type="ECO:0000256" key="4">
    <source>
        <dbReference type="ARBA" id="ARBA00023136"/>
    </source>
</evidence>
<evidence type="ECO:0000259" key="7">
    <source>
        <dbReference type="Pfam" id="PF02932"/>
    </source>
</evidence>
<keyword evidence="3 5" id="KW-1133">Transmembrane helix</keyword>
<dbReference type="GO" id="GO:0004888">
    <property type="term" value="F:transmembrane signaling receptor activity"/>
    <property type="evidence" value="ECO:0007669"/>
    <property type="project" value="InterPro"/>
</dbReference>
<organism evidence="8 9">
    <name type="scientific">Ridgeia piscesae</name>
    <name type="common">Tubeworm</name>
    <dbReference type="NCBI Taxonomy" id="27915"/>
    <lineage>
        <taxon>Eukaryota</taxon>
        <taxon>Metazoa</taxon>
        <taxon>Spiralia</taxon>
        <taxon>Lophotrochozoa</taxon>
        <taxon>Annelida</taxon>
        <taxon>Polychaeta</taxon>
        <taxon>Sedentaria</taxon>
        <taxon>Canalipalpata</taxon>
        <taxon>Sabellida</taxon>
        <taxon>Siboglinidae</taxon>
        <taxon>Ridgeia</taxon>
    </lineage>
</organism>
<gene>
    <name evidence="8" type="ORF">NP493_31g00012</name>
</gene>
<evidence type="ECO:0000256" key="3">
    <source>
        <dbReference type="ARBA" id="ARBA00022989"/>
    </source>
</evidence>
<evidence type="ECO:0000256" key="1">
    <source>
        <dbReference type="ARBA" id="ARBA00004141"/>
    </source>
</evidence>
<dbReference type="InterPro" id="IPR036719">
    <property type="entry name" value="Neuro-gated_channel_TM_sf"/>
</dbReference>
<keyword evidence="2 5" id="KW-0812">Transmembrane</keyword>
<dbReference type="PRINTS" id="PR00252">
    <property type="entry name" value="NRIONCHANNEL"/>
</dbReference>
<dbReference type="InterPro" id="IPR038050">
    <property type="entry name" value="Neuro_actylchol_rec"/>
</dbReference>
<dbReference type="PANTHER" id="PTHR18945">
    <property type="entry name" value="NEUROTRANSMITTER GATED ION CHANNEL"/>
    <property type="match status" value="1"/>
</dbReference>
<proteinExistence type="predicted"/>
<dbReference type="Pfam" id="PF02932">
    <property type="entry name" value="Neur_chan_memb"/>
    <property type="match status" value="1"/>
</dbReference>
<feature type="transmembrane region" description="Helical" evidence="5">
    <location>
        <begin position="210"/>
        <end position="234"/>
    </location>
</feature>
<dbReference type="Pfam" id="PF02931">
    <property type="entry name" value="Neur_chan_LBD"/>
    <property type="match status" value="1"/>
</dbReference>
<reference evidence="8" key="1">
    <citation type="journal article" date="2023" name="Mol. Biol. Evol.">
        <title>Third-Generation Sequencing Reveals the Adaptive Role of the Epigenome in Three Deep-Sea Polychaetes.</title>
        <authorList>
            <person name="Perez M."/>
            <person name="Aroh O."/>
            <person name="Sun Y."/>
            <person name="Lan Y."/>
            <person name="Juniper S.K."/>
            <person name="Young C.R."/>
            <person name="Angers B."/>
            <person name="Qian P.Y."/>
        </authorList>
    </citation>
    <scope>NUCLEOTIDE SEQUENCE</scope>
    <source>
        <strain evidence="8">R07B-5</strain>
    </source>
</reference>
<dbReference type="GO" id="GO:0016020">
    <property type="term" value="C:membrane"/>
    <property type="evidence" value="ECO:0007669"/>
    <property type="project" value="UniProtKB-SubCell"/>
</dbReference>
<keyword evidence="9" id="KW-1185">Reference proteome</keyword>
<evidence type="ECO:0000256" key="5">
    <source>
        <dbReference type="SAM" id="Phobius"/>
    </source>
</evidence>
<feature type="domain" description="Neurotransmitter-gated ion-channel ligand-binding" evidence="6">
    <location>
        <begin position="8"/>
        <end position="208"/>
    </location>
</feature>
<dbReference type="InterPro" id="IPR006029">
    <property type="entry name" value="Neurotrans-gated_channel_TM"/>
</dbReference>
<dbReference type="InterPro" id="IPR036734">
    <property type="entry name" value="Neur_chan_lig-bd_sf"/>
</dbReference>
<keyword evidence="4 5" id="KW-0472">Membrane</keyword>
<dbReference type="SUPFAM" id="SSF90112">
    <property type="entry name" value="Neurotransmitter-gated ion-channel transmembrane pore"/>
    <property type="match status" value="1"/>
</dbReference>
<comment type="subcellular location">
    <subcellularLocation>
        <location evidence="1">Membrane</location>
        <topology evidence="1">Multi-pass membrane protein</topology>
    </subcellularLocation>
</comment>
<evidence type="ECO:0000256" key="2">
    <source>
        <dbReference type="ARBA" id="ARBA00022692"/>
    </source>
</evidence>
<dbReference type="Proteomes" id="UP001209878">
    <property type="component" value="Unassembled WGS sequence"/>
</dbReference>
<dbReference type="Gene3D" id="2.70.170.10">
    <property type="entry name" value="Neurotransmitter-gated ion-channel ligand-binding domain"/>
    <property type="match status" value="1"/>
</dbReference>
<dbReference type="GO" id="GO:0005230">
    <property type="term" value="F:extracellular ligand-gated monoatomic ion channel activity"/>
    <property type="evidence" value="ECO:0007669"/>
    <property type="project" value="InterPro"/>
</dbReference>
<dbReference type="SUPFAM" id="SSF63712">
    <property type="entry name" value="Nicotinic receptor ligand binding domain-like"/>
    <property type="match status" value="1"/>
</dbReference>
<sequence>MAGITAYEKLLNEIFENYDPDVFPVINPQTKPLTIYVDIAIDRIVQLDEIEQSLKLNAWVRWSWYDERLRWNETQHKISDIVTKKIWTPDIVLYDDIRTDERPMELFMPHIFSDGFVRWHALVTYIVVCKVNPRYFPFDEQRCPMTFGSWGYDSRDLALTNITERGDLSQYTSNGEWDLTDIPIDVKHTYFGPHMYTSITFTPEIQRKGAFYMVNLICPCMFMAILATFSFYLPPESKEKASLAATMFLSQMVFDIIIVQYLPSQSEVIPIIGRRKEVLSAVTDICRDKTVCSKECLFLVHETVLEPLAIYSVS</sequence>
<dbReference type="FunFam" id="2.70.170.10:FF:000028">
    <property type="entry name" value="AcetylCholine Receptor"/>
    <property type="match status" value="1"/>
</dbReference>
<name>A0AAD9PCV6_RIDPI</name>
<feature type="domain" description="Neurotransmitter-gated ion-channel transmembrane" evidence="7">
    <location>
        <begin position="216"/>
        <end position="273"/>
    </location>
</feature>
<evidence type="ECO:0000313" key="9">
    <source>
        <dbReference type="Proteomes" id="UP001209878"/>
    </source>
</evidence>
<accession>A0AAD9PCV6</accession>
<dbReference type="InterPro" id="IPR006202">
    <property type="entry name" value="Neur_chan_lig-bd"/>
</dbReference>
<evidence type="ECO:0000259" key="6">
    <source>
        <dbReference type="Pfam" id="PF02931"/>
    </source>
</evidence>
<dbReference type="CDD" id="cd19051">
    <property type="entry name" value="LGIC_TM_cation"/>
    <property type="match status" value="1"/>
</dbReference>
<dbReference type="Gene3D" id="1.20.58.390">
    <property type="entry name" value="Neurotransmitter-gated ion-channel transmembrane domain"/>
    <property type="match status" value="1"/>
</dbReference>